<evidence type="ECO:0000313" key="3">
    <source>
        <dbReference type="EMBL" id="MEP0819462.1"/>
    </source>
</evidence>
<dbReference type="Pfam" id="PF04434">
    <property type="entry name" value="SWIM"/>
    <property type="match status" value="1"/>
</dbReference>
<keyword evidence="1" id="KW-0863">Zinc-finger</keyword>
<evidence type="ECO:0000313" key="4">
    <source>
        <dbReference type="Proteomes" id="UP001464891"/>
    </source>
</evidence>
<evidence type="ECO:0000256" key="1">
    <source>
        <dbReference type="PROSITE-ProRule" id="PRU00325"/>
    </source>
</evidence>
<dbReference type="PANTHER" id="PTHR38133">
    <property type="entry name" value="SLR1429 PROTEIN"/>
    <property type="match status" value="1"/>
</dbReference>
<proteinExistence type="predicted"/>
<keyword evidence="4" id="KW-1185">Reference proteome</keyword>
<keyword evidence="1" id="KW-0479">Metal-binding</keyword>
<organism evidence="3 4">
    <name type="scientific">Trichocoleus desertorum GB2-A4</name>
    <dbReference type="NCBI Taxonomy" id="2933944"/>
    <lineage>
        <taxon>Bacteria</taxon>
        <taxon>Bacillati</taxon>
        <taxon>Cyanobacteriota</taxon>
        <taxon>Cyanophyceae</taxon>
        <taxon>Leptolyngbyales</taxon>
        <taxon>Trichocoleusaceae</taxon>
        <taxon>Trichocoleus</taxon>
    </lineage>
</organism>
<dbReference type="PROSITE" id="PS50966">
    <property type="entry name" value="ZF_SWIM"/>
    <property type="match status" value="1"/>
</dbReference>
<dbReference type="RefSeq" id="WP_190440220.1">
    <property type="nucleotide sequence ID" value="NZ_JAMPKM010000014.1"/>
</dbReference>
<name>A0ABV0JCE3_9CYAN</name>
<dbReference type="Proteomes" id="UP001464891">
    <property type="component" value="Unassembled WGS sequence"/>
</dbReference>
<evidence type="ECO:0000259" key="2">
    <source>
        <dbReference type="PROSITE" id="PS50966"/>
    </source>
</evidence>
<dbReference type="PANTHER" id="PTHR38133:SF1">
    <property type="entry name" value="SLR1429 PROTEIN"/>
    <property type="match status" value="1"/>
</dbReference>
<comment type="caution">
    <text evidence="3">The sequence shown here is derived from an EMBL/GenBank/DDBJ whole genome shotgun (WGS) entry which is preliminary data.</text>
</comment>
<reference evidence="3 4" key="1">
    <citation type="submission" date="2022-04" db="EMBL/GenBank/DDBJ databases">
        <title>Positive selection, recombination, and allopatry shape intraspecific diversity of widespread and dominant cyanobacteria.</title>
        <authorList>
            <person name="Wei J."/>
            <person name="Shu W."/>
            <person name="Hu C."/>
        </authorList>
    </citation>
    <scope>NUCLEOTIDE SEQUENCE [LARGE SCALE GENOMIC DNA]</scope>
    <source>
        <strain evidence="3 4">GB2-A4</strain>
    </source>
</reference>
<feature type="domain" description="SWIM-type" evidence="2">
    <location>
        <begin position="121"/>
        <end position="151"/>
    </location>
</feature>
<dbReference type="InterPro" id="IPR007527">
    <property type="entry name" value="Znf_SWIM"/>
</dbReference>
<dbReference type="EMBL" id="JAMPKM010000014">
    <property type="protein sequence ID" value="MEP0819462.1"/>
    <property type="molecule type" value="Genomic_DNA"/>
</dbReference>
<gene>
    <name evidence="3" type="ORF">NC998_20395</name>
</gene>
<sequence>MKKLVKTWWGNRFIQALEEFSDPSRLSRGRSYANSNRILQLDIIDSVIHAKVRGNVNPYFGVYKEPTYTIEIVIHPISQAQWAAAIAYIASKASFISKLLLNEMPDNIEDAFQTLGLHLLPKSKLDFETHCSCPDWGNPCKHVAGVYYRVAKDLDRDPFLLFELRGLPRKQLHAELAKSPLGQALIAELNAEASAPFPVTSYYTRPQLTALPQEINPKTFWQGEKPFPKTVEVLPPSTVSGILVKKQGDFPAFWQKDHSFIATIDELYDRVKTKNRDLL</sequence>
<protein>
    <submittedName>
        <fullName evidence="3">SWIM zinc finger family protein</fullName>
    </submittedName>
</protein>
<keyword evidence="1" id="KW-0862">Zinc</keyword>
<accession>A0ABV0JCE3</accession>